<name>A0A1D3DRA6_9ACTN</name>
<reference evidence="1 2" key="1">
    <citation type="journal article" date="2013" name="Genome Announc.">
        <title>Genome Sequence of Streptomyces violaceusniger Strain SPC6, a Halotolerant Streptomycete That Exhibits Rapid Growth and Development.</title>
        <authorList>
            <person name="Chen X."/>
            <person name="Zhang B."/>
            <person name="Zhang W."/>
            <person name="Wu X."/>
            <person name="Zhang M."/>
            <person name="Chen T."/>
            <person name="Liu G."/>
            <person name="Dyson P."/>
        </authorList>
    </citation>
    <scope>NUCLEOTIDE SEQUENCE [LARGE SCALE GENOMIC DNA]</scope>
    <source>
        <strain evidence="1 2">SPC6</strain>
    </source>
</reference>
<dbReference type="Gene3D" id="1.10.10.10">
    <property type="entry name" value="Winged helix-like DNA-binding domain superfamily/Winged helix DNA-binding domain"/>
    <property type="match status" value="1"/>
</dbReference>
<dbReference type="AlphaFoldDB" id="A0A1D3DRA6"/>
<dbReference type="OrthoDB" id="4550567at2"/>
<proteinExistence type="predicted"/>
<dbReference type="SUPFAM" id="SSF46785">
    <property type="entry name" value="Winged helix' DNA-binding domain"/>
    <property type="match status" value="1"/>
</dbReference>
<dbReference type="InterPro" id="IPR036388">
    <property type="entry name" value="WH-like_DNA-bd_sf"/>
</dbReference>
<dbReference type="eggNOG" id="COG1846">
    <property type="taxonomic scope" value="Bacteria"/>
</dbReference>
<dbReference type="RefSeq" id="WP_023587038.1">
    <property type="nucleotide sequence ID" value="NZ_ASHX02000001.1"/>
</dbReference>
<evidence type="ECO:0000313" key="1">
    <source>
        <dbReference type="EMBL" id="OEJ94854.1"/>
    </source>
</evidence>
<dbReference type="InterPro" id="IPR036390">
    <property type="entry name" value="WH_DNA-bd_sf"/>
</dbReference>
<dbReference type="STRING" id="1306406.J116_010530"/>
<accession>A0A1D3DRA6</accession>
<evidence type="ECO:0000313" key="2">
    <source>
        <dbReference type="Proteomes" id="UP000095329"/>
    </source>
</evidence>
<dbReference type="EMBL" id="ASHX02000001">
    <property type="protein sequence ID" value="OEJ94854.1"/>
    <property type="molecule type" value="Genomic_DNA"/>
</dbReference>
<dbReference type="Proteomes" id="UP000095329">
    <property type="component" value="Unassembled WGS sequence"/>
</dbReference>
<sequence>MTSTTVAPAAADPAATDENLAAQPIGYWSGVVNKAVLRHLRDAMADLDITQPLWWTLSRLAAAGPDGASREALAAGLAPLADDPDEIPRVPARMAHRGWVTEDQEGVLRLTDAGLAAHARMKALAAEVRARLHEGVPDEEYAAALRVLRRIARNAEGGGAEGR</sequence>
<gene>
    <name evidence="1" type="ORF">J116_010530</name>
</gene>
<keyword evidence="2" id="KW-1185">Reference proteome</keyword>
<organism evidence="1 2">
    <name type="scientific">Streptomyces thermolilacinus SPC6</name>
    <dbReference type="NCBI Taxonomy" id="1306406"/>
    <lineage>
        <taxon>Bacteria</taxon>
        <taxon>Bacillati</taxon>
        <taxon>Actinomycetota</taxon>
        <taxon>Actinomycetes</taxon>
        <taxon>Kitasatosporales</taxon>
        <taxon>Streptomycetaceae</taxon>
        <taxon>Streptomyces</taxon>
    </lineage>
</organism>
<protein>
    <recommendedName>
        <fullName evidence="3">MarR family transcriptional regulator</fullName>
    </recommendedName>
</protein>
<evidence type="ECO:0008006" key="3">
    <source>
        <dbReference type="Google" id="ProtNLM"/>
    </source>
</evidence>
<comment type="caution">
    <text evidence="1">The sequence shown here is derived from an EMBL/GenBank/DDBJ whole genome shotgun (WGS) entry which is preliminary data.</text>
</comment>